<dbReference type="SUPFAM" id="SSF52540">
    <property type="entry name" value="P-loop containing nucleoside triphosphate hydrolases"/>
    <property type="match status" value="1"/>
</dbReference>
<reference evidence="1 2" key="1">
    <citation type="submission" date="2017-03" db="EMBL/GenBank/DDBJ databases">
        <authorList>
            <person name="Afonso C.L."/>
            <person name="Miller P.J."/>
            <person name="Scott M.A."/>
            <person name="Spackman E."/>
            <person name="Goraichik I."/>
            <person name="Dimitrov K.M."/>
            <person name="Suarez D.L."/>
            <person name="Swayne D.E."/>
        </authorList>
    </citation>
    <scope>NUCLEOTIDE SEQUENCE [LARGE SCALE GENOMIC DNA]</scope>
    <source>
        <strain evidence="1">PRJEB14757</strain>
    </source>
</reference>
<accession>A0A1W1HHF4</accession>
<evidence type="ECO:0008006" key="3">
    <source>
        <dbReference type="Google" id="ProtNLM"/>
    </source>
</evidence>
<organism evidence="1 2">
    <name type="scientific">Desulfamplus magnetovallimortis</name>
    <dbReference type="NCBI Taxonomy" id="1246637"/>
    <lineage>
        <taxon>Bacteria</taxon>
        <taxon>Pseudomonadati</taxon>
        <taxon>Thermodesulfobacteriota</taxon>
        <taxon>Desulfobacteria</taxon>
        <taxon>Desulfobacterales</taxon>
        <taxon>Desulfobacteraceae</taxon>
        <taxon>Desulfamplus</taxon>
    </lineage>
</organism>
<protein>
    <recommendedName>
        <fullName evidence="3">Sulfotransferase family protein</fullName>
    </recommendedName>
</protein>
<gene>
    <name evidence="1" type="ORF">MTBBW1_440013</name>
</gene>
<dbReference type="RefSeq" id="WP_080800952.1">
    <property type="nucleotide sequence ID" value="NZ_LT828541.1"/>
</dbReference>
<dbReference type="InterPro" id="IPR027417">
    <property type="entry name" value="P-loop_NTPase"/>
</dbReference>
<dbReference type="Proteomes" id="UP000191931">
    <property type="component" value="Unassembled WGS sequence"/>
</dbReference>
<dbReference type="PANTHER" id="PTHR48419:SF1">
    <property type="entry name" value="SULFOTRANSFERASE DOMAIN-CONTAINING PROTEIN"/>
    <property type="match status" value="1"/>
</dbReference>
<name>A0A1W1HHF4_9BACT</name>
<dbReference type="AlphaFoldDB" id="A0A1W1HHF4"/>
<sequence>MTHPIVALWTHPRSISTAFERVMMEREDFNVLHEPFSYLYYVHKQGSAIDQEYIDPDHPTKYPDIKEHILSVGESQPVFFKDMCAHCYREVVGDDDFLDRLVNTFLIRHPDKAIPSFYAMNEKVTLDEIGYEQLNNVFEKVVDLNDKPPVVVDATDLEEDPEGIVKAYCDAIDIEFIPEALSWDSGHQKEWDIWEQWHTDAAKSCGIQKNMEKFEVTVENSDHLKSYYEYHMPFYEELYAHRIQSVGSS</sequence>
<dbReference type="PANTHER" id="PTHR48419">
    <property type="entry name" value="SULFOTRANSFERASE DOMAIN-CONTAINING PROTEIN"/>
    <property type="match status" value="1"/>
</dbReference>
<dbReference type="OrthoDB" id="272985at2"/>
<dbReference type="EMBL" id="FWEV01000286">
    <property type="protein sequence ID" value="SLM31808.1"/>
    <property type="molecule type" value="Genomic_DNA"/>
</dbReference>
<proteinExistence type="predicted"/>
<evidence type="ECO:0000313" key="1">
    <source>
        <dbReference type="EMBL" id="SLM31808.1"/>
    </source>
</evidence>
<keyword evidence="2" id="KW-1185">Reference proteome</keyword>
<dbReference type="InterPro" id="IPR053226">
    <property type="entry name" value="Pyrrolopyrazine_biosynth_F"/>
</dbReference>
<dbReference type="Pfam" id="PF19798">
    <property type="entry name" value="Sulfotransfer_5"/>
    <property type="match status" value="1"/>
</dbReference>
<evidence type="ECO:0000313" key="2">
    <source>
        <dbReference type="Proteomes" id="UP000191931"/>
    </source>
</evidence>
<dbReference type="Gene3D" id="3.40.50.300">
    <property type="entry name" value="P-loop containing nucleotide triphosphate hydrolases"/>
    <property type="match status" value="1"/>
</dbReference>
<dbReference type="STRING" id="1246637.MTBBW1_440013"/>